<proteinExistence type="predicted"/>
<organism evidence="1 2">
    <name type="scientific">Anaerospora hongkongensis</name>
    <dbReference type="NCBI Taxonomy" id="244830"/>
    <lineage>
        <taxon>Bacteria</taxon>
        <taxon>Bacillati</taxon>
        <taxon>Bacillota</taxon>
        <taxon>Negativicutes</taxon>
        <taxon>Selenomonadales</taxon>
        <taxon>Sporomusaceae</taxon>
        <taxon>Anaerospora</taxon>
    </lineage>
</organism>
<accession>A0A4R1PLU7</accession>
<dbReference type="Proteomes" id="UP000295063">
    <property type="component" value="Unassembled WGS sequence"/>
</dbReference>
<dbReference type="EMBL" id="SLUI01000023">
    <property type="protein sequence ID" value="TCL32205.1"/>
    <property type="molecule type" value="Genomic_DNA"/>
</dbReference>
<dbReference type="RefSeq" id="WP_132083518.1">
    <property type="nucleotide sequence ID" value="NZ_SLUI01000023.1"/>
</dbReference>
<evidence type="ECO:0000313" key="1">
    <source>
        <dbReference type="EMBL" id="TCL32205.1"/>
    </source>
</evidence>
<comment type="caution">
    <text evidence="1">The sequence shown here is derived from an EMBL/GenBank/DDBJ whole genome shotgun (WGS) entry which is preliminary data.</text>
</comment>
<name>A0A4R1PLU7_9FIRM</name>
<gene>
    <name evidence="1" type="ORF">EV210_12325</name>
</gene>
<dbReference type="AlphaFoldDB" id="A0A4R1PLU7"/>
<protein>
    <submittedName>
        <fullName evidence="1">Uncharacterized protein</fullName>
    </submittedName>
</protein>
<reference evidence="1 2" key="1">
    <citation type="submission" date="2019-03" db="EMBL/GenBank/DDBJ databases">
        <title>Genomic Encyclopedia of Type Strains, Phase IV (KMG-IV): sequencing the most valuable type-strain genomes for metagenomic binning, comparative biology and taxonomic classification.</title>
        <authorList>
            <person name="Goeker M."/>
        </authorList>
    </citation>
    <scope>NUCLEOTIDE SEQUENCE [LARGE SCALE GENOMIC DNA]</scope>
    <source>
        <strain evidence="1 2">DSM 15969</strain>
    </source>
</reference>
<sequence length="72" mass="7992">MFIKEVKNREKILKESAFMATTVLINRKGVTVAKHVEANGDASVEVRVDGKPPIYIGAKETENNKITAMMDD</sequence>
<evidence type="ECO:0000313" key="2">
    <source>
        <dbReference type="Proteomes" id="UP000295063"/>
    </source>
</evidence>
<keyword evidence="2" id="KW-1185">Reference proteome</keyword>